<dbReference type="InterPro" id="IPR004274">
    <property type="entry name" value="FCP1_dom"/>
</dbReference>
<dbReference type="InterPro" id="IPR036412">
    <property type="entry name" value="HAD-like_sf"/>
</dbReference>
<keyword evidence="8" id="KW-1133">Transmembrane helix</keyword>
<keyword evidence="6 12" id="KW-0653">Protein transport</keyword>
<dbReference type="Pfam" id="PF03031">
    <property type="entry name" value="NIF"/>
    <property type="match status" value="1"/>
</dbReference>
<keyword evidence="3 12" id="KW-0813">Transport</keyword>
<keyword evidence="7 12" id="KW-0809">Transit peptide</keyword>
<evidence type="ECO:0000256" key="1">
    <source>
        <dbReference type="ARBA" id="ARBA00004434"/>
    </source>
</evidence>
<dbReference type="GO" id="GO:0015031">
    <property type="term" value="P:protein transport"/>
    <property type="evidence" value="ECO:0007669"/>
    <property type="project" value="UniProtKB-KW"/>
</dbReference>
<keyword evidence="11" id="KW-0472">Membrane</keyword>
<comment type="subunit">
    <text evidence="12">Component of the TIM23 complex.</text>
</comment>
<evidence type="ECO:0000256" key="8">
    <source>
        <dbReference type="ARBA" id="ARBA00022989"/>
    </source>
</evidence>
<evidence type="ECO:0000256" key="5">
    <source>
        <dbReference type="ARBA" id="ARBA00022792"/>
    </source>
</evidence>
<evidence type="ECO:0000256" key="10">
    <source>
        <dbReference type="ARBA" id="ARBA00023128"/>
    </source>
</evidence>
<dbReference type="SMART" id="SM00577">
    <property type="entry name" value="CPDc"/>
    <property type="match status" value="1"/>
</dbReference>
<evidence type="ECO:0000256" key="12">
    <source>
        <dbReference type="RuleBase" id="RU365079"/>
    </source>
</evidence>
<dbReference type="PROSITE" id="PS50969">
    <property type="entry name" value="FCP1"/>
    <property type="match status" value="1"/>
</dbReference>
<dbReference type="PANTHER" id="PTHR12210">
    <property type="entry name" value="DULLARD PROTEIN PHOSPHATASE"/>
    <property type="match status" value="1"/>
</dbReference>
<feature type="compositionally biased region" description="Low complexity" evidence="13">
    <location>
        <begin position="37"/>
        <end position="47"/>
    </location>
</feature>
<evidence type="ECO:0000259" key="15">
    <source>
        <dbReference type="PROSITE" id="PS50969"/>
    </source>
</evidence>
<keyword evidence="9 12" id="KW-0811">Translocation</keyword>
<accession>A0A3L6QW37</accession>
<dbReference type="GO" id="GO:0005744">
    <property type="term" value="C:TIM23 mitochondrial import inner membrane translocase complex"/>
    <property type="evidence" value="ECO:0007669"/>
    <property type="project" value="UniProtKB-UniRule"/>
</dbReference>
<protein>
    <recommendedName>
        <fullName evidence="12">Mitochondrial import inner membrane translocase subunit TIM50</fullName>
    </recommendedName>
</protein>
<dbReference type="FunFam" id="3.40.50.1000:FF:000019">
    <property type="entry name" value="Mitochondrial import inner membrane translocase subunit TIM50"/>
    <property type="match status" value="1"/>
</dbReference>
<reference evidence="17" key="1">
    <citation type="journal article" date="2019" name="Nat. Commun.">
        <title>The genome of broomcorn millet.</title>
        <authorList>
            <person name="Zou C."/>
            <person name="Miki D."/>
            <person name="Li D."/>
            <person name="Tang Q."/>
            <person name="Xiao L."/>
            <person name="Rajput S."/>
            <person name="Deng P."/>
            <person name="Jia W."/>
            <person name="Huang R."/>
            <person name="Zhang M."/>
            <person name="Sun Y."/>
            <person name="Hu J."/>
            <person name="Fu X."/>
            <person name="Schnable P.S."/>
            <person name="Li F."/>
            <person name="Zhang H."/>
            <person name="Feng B."/>
            <person name="Zhu X."/>
            <person name="Liu R."/>
            <person name="Schnable J.C."/>
            <person name="Zhu J.-K."/>
            <person name="Zhang H."/>
        </authorList>
    </citation>
    <scope>NUCLEOTIDE SEQUENCE [LARGE SCALE GENOMIC DNA]</scope>
</reference>
<dbReference type="STRING" id="4540.A0A3L6QW37"/>
<evidence type="ECO:0000256" key="11">
    <source>
        <dbReference type="ARBA" id="ARBA00023136"/>
    </source>
</evidence>
<gene>
    <name evidence="16" type="ORF">C2845_PM08G26250</name>
</gene>
<dbReference type="CDD" id="cd07521">
    <property type="entry name" value="HAD_FCP1-like"/>
    <property type="match status" value="1"/>
</dbReference>
<dbReference type="SUPFAM" id="SSF56784">
    <property type="entry name" value="HAD-like"/>
    <property type="match status" value="1"/>
</dbReference>
<feature type="region of interest" description="Disordered" evidence="13">
    <location>
        <begin position="37"/>
        <end position="58"/>
    </location>
</feature>
<dbReference type="OrthoDB" id="287041at2759"/>
<dbReference type="Gene3D" id="3.40.50.1000">
    <property type="entry name" value="HAD superfamily/HAD-like"/>
    <property type="match status" value="1"/>
</dbReference>
<comment type="caution">
    <text evidence="16">The sequence shown here is derived from an EMBL/GenBank/DDBJ whole genome shotgun (WGS) entry which is preliminary data.</text>
</comment>
<evidence type="ECO:0000256" key="7">
    <source>
        <dbReference type="ARBA" id="ARBA00022946"/>
    </source>
</evidence>
<feature type="domain" description="FCP1 homology" evidence="15">
    <location>
        <begin position="165"/>
        <end position="309"/>
    </location>
</feature>
<evidence type="ECO:0000313" key="17">
    <source>
        <dbReference type="Proteomes" id="UP000275267"/>
    </source>
</evidence>
<proteinExistence type="inferred from homology"/>
<evidence type="ECO:0000256" key="3">
    <source>
        <dbReference type="ARBA" id="ARBA00022448"/>
    </source>
</evidence>
<dbReference type="EMBL" id="PQIB02000010">
    <property type="protein sequence ID" value="RLM91412.1"/>
    <property type="molecule type" value="Genomic_DNA"/>
</dbReference>
<keyword evidence="4" id="KW-0812">Transmembrane</keyword>
<evidence type="ECO:0000256" key="14">
    <source>
        <dbReference type="SAM" id="SignalP"/>
    </source>
</evidence>
<sequence length="454" mass="48510">MSRVARSRLLPRISALSFCAASPAAAAASSSSTSATAAAASEASSTSGDPSSQQPPVARKPWGTLKVAAFAAVSAAVGATGYASYAYSLEELDQMTREFRKKSKHPIPEDASGFEKFQAMAYSAAMKAPVAAIELYLDVRSQIEDQIRGFSEPVSDKLLPDRPPQEQHVLTLVLDLNETLVYSDWKRERGWRTFKRPGVDAFLEHLGKFYEIVVYSDQLSMYVDPVVDRLDPKGNIRHRLSRVATKYGNGKHYRSERQIFLQKTDVAMARPSDIRAVLASYEGSDIAAEFIERSKEHQRTEVISAPGNRGSGEHVNGSNVVVAYQRVALAADRAAQQQLKLVAMQARPFPACLPGSRPLPGLAVAGGRCRRSGLLPSTGRVSRRAPAGRGVATSVRAVDGASAAAAVAAAADAPLPPPQVTWQIVVGAVAGVTPFVVAGIEFSKRIVSAGPVLS</sequence>
<keyword evidence="10 12" id="KW-0496">Mitochondrion</keyword>
<evidence type="ECO:0000256" key="4">
    <source>
        <dbReference type="ARBA" id="ARBA00022692"/>
    </source>
</evidence>
<evidence type="ECO:0000256" key="13">
    <source>
        <dbReference type="SAM" id="MobiDB-lite"/>
    </source>
</evidence>
<dbReference type="Proteomes" id="UP000275267">
    <property type="component" value="Unassembled WGS sequence"/>
</dbReference>
<dbReference type="InterPro" id="IPR023214">
    <property type="entry name" value="HAD_sf"/>
</dbReference>
<evidence type="ECO:0000313" key="16">
    <source>
        <dbReference type="EMBL" id="RLM91412.1"/>
    </source>
</evidence>
<keyword evidence="14" id="KW-0732">Signal</keyword>
<keyword evidence="5" id="KW-0999">Mitochondrion inner membrane</keyword>
<dbReference type="AlphaFoldDB" id="A0A3L6QW37"/>
<organism evidence="16 17">
    <name type="scientific">Panicum miliaceum</name>
    <name type="common">Proso millet</name>
    <name type="synonym">Broomcorn millet</name>
    <dbReference type="NCBI Taxonomy" id="4540"/>
    <lineage>
        <taxon>Eukaryota</taxon>
        <taxon>Viridiplantae</taxon>
        <taxon>Streptophyta</taxon>
        <taxon>Embryophyta</taxon>
        <taxon>Tracheophyta</taxon>
        <taxon>Spermatophyta</taxon>
        <taxon>Magnoliopsida</taxon>
        <taxon>Liliopsida</taxon>
        <taxon>Poales</taxon>
        <taxon>Poaceae</taxon>
        <taxon>PACMAD clade</taxon>
        <taxon>Panicoideae</taxon>
        <taxon>Panicodae</taxon>
        <taxon>Paniceae</taxon>
        <taxon>Panicinae</taxon>
        <taxon>Panicum</taxon>
        <taxon>Panicum sect. Panicum</taxon>
    </lineage>
</organism>
<feature type="signal peptide" evidence="14">
    <location>
        <begin position="1"/>
        <end position="26"/>
    </location>
</feature>
<comment type="function">
    <text evidence="12">Essential component of the TIM23 complex, a complex that mediates the translocation of transit peptide-containing proteins across the mitochondrial inner membrane.</text>
</comment>
<evidence type="ECO:0000256" key="2">
    <source>
        <dbReference type="ARBA" id="ARBA00006344"/>
    </source>
</evidence>
<name>A0A3L6QW37_PANMI</name>
<evidence type="ECO:0000256" key="9">
    <source>
        <dbReference type="ARBA" id="ARBA00023010"/>
    </source>
</evidence>
<comment type="subcellular location">
    <subcellularLocation>
        <location evidence="1 12">Mitochondrion inner membrane</location>
        <topology evidence="1 12">Single-pass membrane protein</topology>
    </subcellularLocation>
</comment>
<keyword evidence="17" id="KW-1185">Reference proteome</keyword>
<comment type="similarity">
    <text evidence="2 12">Belongs to the TIM50 family.</text>
</comment>
<dbReference type="InterPro" id="IPR050365">
    <property type="entry name" value="TIM50"/>
</dbReference>
<evidence type="ECO:0000256" key="6">
    <source>
        <dbReference type="ARBA" id="ARBA00022927"/>
    </source>
</evidence>
<feature type="chain" id="PRO_5017985372" description="Mitochondrial import inner membrane translocase subunit TIM50" evidence="14">
    <location>
        <begin position="27"/>
        <end position="454"/>
    </location>
</feature>